<dbReference type="Proteomes" id="UP000504882">
    <property type="component" value="Unassembled WGS sequence"/>
</dbReference>
<dbReference type="CDD" id="cd00488">
    <property type="entry name" value="PCD_DCoH"/>
    <property type="match status" value="1"/>
</dbReference>
<accession>A0ABY2DX97</accession>
<comment type="catalytic activity">
    <reaction evidence="1">
        <text>(4aS,6R)-4a-hydroxy-L-erythro-5,6,7,8-tetrahydrobiopterin = (6R)-L-erythro-6,7-dihydrobiopterin + H2O</text>
        <dbReference type="Rhea" id="RHEA:11920"/>
        <dbReference type="ChEBI" id="CHEBI:15377"/>
        <dbReference type="ChEBI" id="CHEBI:15642"/>
        <dbReference type="ChEBI" id="CHEBI:43120"/>
        <dbReference type="EC" id="4.2.1.96"/>
    </reaction>
</comment>
<evidence type="ECO:0000256" key="2">
    <source>
        <dbReference type="ARBA" id="ARBA00006472"/>
    </source>
</evidence>
<dbReference type="InterPro" id="IPR001533">
    <property type="entry name" value="Pterin_deHydtase"/>
</dbReference>
<proteinExistence type="inferred from homology"/>
<comment type="similarity">
    <text evidence="2">Belongs to the pterin-4-alpha-carbinolamine dehydratase family.</text>
</comment>
<organism evidence="7 8">
    <name type="scientific">Occultella glacieicola</name>
    <dbReference type="NCBI Taxonomy" id="2518684"/>
    <lineage>
        <taxon>Bacteria</taxon>
        <taxon>Bacillati</taxon>
        <taxon>Actinomycetota</taxon>
        <taxon>Actinomycetes</taxon>
        <taxon>Micrococcales</taxon>
        <taxon>Ruaniaceae</taxon>
        <taxon>Occultella</taxon>
    </lineage>
</organism>
<dbReference type="PANTHER" id="PTHR35908:SF1">
    <property type="entry name" value="CONSERVED PROTEIN"/>
    <property type="match status" value="1"/>
</dbReference>
<keyword evidence="8" id="KW-1185">Reference proteome</keyword>
<dbReference type="Gene3D" id="3.30.1360.20">
    <property type="entry name" value="Transcriptional coactivator/pterin dehydratase"/>
    <property type="match status" value="1"/>
</dbReference>
<dbReference type="PANTHER" id="PTHR35908">
    <property type="entry name" value="HYPOTHETICAL FUSION PROTEIN"/>
    <property type="match status" value="1"/>
</dbReference>
<evidence type="ECO:0000256" key="1">
    <source>
        <dbReference type="ARBA" id="ARBA00001554"/>
    </source>
</evidence>
<protein>
    <recommendedName>
        <fullName evidence="4">Putative pterin-4-alpha-carbinolamine dehydratase</fullName>
        <ecNumber evidence="3">4.2.1.96</ecNumber>
    </recommendedName>
</protein>
<feature type="domain" description="Glyoxalase-like" evidence="6">
    <location>
        <begin position="108"/>
        <end position="208"/>
    </location>
</feature>
<comment type="caution">
    <text evidence="7">The sequence shown here is derived from an EMBL/GenBank/DDBJ whole genome shotgun (WGS) entry which is preliminary data.</text>
</comment>
<evidence type="ECO:0000256" key="5">
    <source>
        <dbReference type="ARBA" id="ARBA00023239"/>
    </source>
</evidence>
<dbReference type="InterPro" id="IPR041581">
    <property type="entry name" value="Glyoxalase_6"/>
</dbReference>
<evidence type="ECO:0000313" key="7">
    <source>
        <dbReference type="EMBL" id="TDE88598.1"/>
    </source>
</evidence>
<evidence type="ECO:0000256" key="4">
    <source>
        <dbReference type="ARBA" id="ARBA00021735"/>
    </source>
</evidence>
<dbReference type="EMBL" id="SMNA01000016">
    <property type="protein sequence ID" value="TDE88598.1"/>
    <property type="molecule type" value="Genomic_DNA"/>
</dbReference>
<dbReference type="InterPro" id="IPR029068">
    <property type="entry name" value="Glyas_Bleomycin-R_OHBP_Dase"/>
</dbReference>
<dbReference type="SUPFAM" id="SSF55248">
    <property type="entry name" value="PCD-like"/>
    <property type="match status" value="1"/>
</dbReference>
<evidence type="ECO:0000313" key="8">
    <source>
        <dbReference type="Proteomes" id="UP000504882"/>
    </source>
</evidence>
<reference evidence="7 8" key="1">
    <citation type="submission" date="2019-03" db="EMBL/GenBank/DDBJ databases">
        <title>Genomic features of bacteria from cold environments.</title>
        <authorList>
            <person name="Shen L."/>
        </authorList>
    </citation>
    <scope>NUCLEOTIDE SEQUENCE [LARGE SCALE GENOMIC DNA]</scope>
    <source>
        <strain evidence="8">T3246-1</strain>
    </source>
</reference>
<dbReference type="EC" id="4.2.1.96" evidence="3"/>
<dbReference type="Gene3D" id="3.10.180.10">
    <property type="entry name" value="2,3-Dihydroxybiphenyl 1,2-Dioxygenase, domain 1"/>
    <property type="match status" value="1"/>
</dbReference>
<dbReference type="InterPro" id="IPR036428">
    <property type="entry name" value="PCD_sf"/>
</dbReference>
<sequence>MSDAITPSAFDASEGVGDWRVLFGGATANFETGTFATGVALIGRIGELADAANHHPDVDLRYGSVTVRLISHDVGTISRRDADLARQVSLAAAELGATARPDTVQAVQFAIDAHVHADVMPFWRAVLGYAARGEEDLDDPLGRGPSIWFQQMDPPRTGRNRIHVDICVPPDQGESRVAAALAAGGTLVSSHAPTWWTLADAEGNEVDVATMAGRE</sequence>
<keyword evidence="5" id="KW-0456">Lyase</keyword>
<gene>
    <name evidence="7" type="ORF">EXU48_22920</name>
</gene>
<dbReference type="Pfam" id="PF01329">
    <property type="entry name" value="Pterin_4a"/>
    <property type="match status" value="1"/>
</dbReference>
<dbReference type="Pfam" id="PF18029">
    <property type="entry name" value="Glyoxalase_6"/>
    <property type="match status" value="1"/>
</dbReference>
<evidence type="ECO:0000256" key="3">
    <source>
        <dbReference type="ARBA" id="ARBA00013252"/>
    </source>
</evidence>
<name>A0ABY2DX97_9MICO</name>
<evidence type="ECO:0000259" key="6">
    <source>
        <dbReference type="Pfam" id="PF18029"/>
    </source>
</evidence>